<keyword evidence="4 6" id="KW-0808">Transferase</keyword>
<dbReference type="Proteomes" id="UP001056708">
    <property type="component" value="Chromosome"/>
</dbReference>
<keyword evidence="6" id="KW-0963">Cytoplasm</keyword>
<dbReference type="HAMAP" id="MF_01007">
    <property type="entry name" value="16SrRNA_methyltr_H"/>
    <property type="match status" value="1"/>
</dbReference>
<keyword evidence="3 6" id="KW-0489">Methyltransferase</keyword>
<evidence type="ECO:0000313" key="8">
    <source>
        <dbReference type="EMBL" id="USR93059.1"/>
    </source>
</evidence>
<dbReference type="CDD" id="cd02440">
    <property type="entry name" value="AdoMet_MTases"/>
    <property type="match status" value="1"/>
</dbReference>
<evidence type="ECO:0000313" key="9">
    <source>
        <dbReference type="Proteomes" id="UP001056708"/>
    </source>
</evidence>
<keyword evidence="9" id="KW-1185">Reference proteome</keyword>
<feature type="binding site" evidence="6">
    <location>
        <position position="110"/>
    </location>
    <ligand>
        <name>S-adenosyl-L-methionine</name>
        <dbReference type="ChEBI" id="CHEBI:59789"/>
    </ligand>
</feature>
<dbReference type="GO" id="GO:0032259">
    <property type="term" value="P:methylation"/>
    <property type="evidence" value="ECO:0007669"/>
    <property type="project" value="UniProtKB-KW"/>
</dbReference>
<feature type="binding site" evidence="6">
    <location>
        <position position="67"/>
    </location>
    <ligand>
        <name>S-adenosyl-L-methionine</name>
        <dbReference type="ChEBI" id="CHEBI:59789"/>
    </ligand>
</feature>
<dbReference type="Pfam" id="PF01795">
    <property type="entry name" value="Methyltransf_5"/>
    <property type="match status" value="1"/>
</dbReference>
<evidence type="ECO:0000256" key="2">
    <source>
        <dbReference type="ARBA" id="ARBA00022552"/>
    </source>
</evidence>
<dbReference type="SUPFAM" id="SSF81799">
    <property type="entry name" value="Putative methyltransferase TM0872, insert domain"/>
    <property type="match status" value="1"/>
</dbReference>
<accession>A0ABY5AUW4</accession>
<comment type="function">
    <text evidence="6">Specifically methylates the N4 position of cytidine in position 1402 (C1402) of 16S rRNA.</text>
</comment>
<dbReference type="SUPFAM" id="SSF53335">
    <property type="entry name" value="S-adenosyl-L-methionine-dependent methyltransferases"/>
    <property type="match status" value="1"/>
</dbReference>
<evidence type="ECO:0000256" key="3">
    <source>
        <dbReference type="ARBA" id="ARBA00022603"/>
    </source>
</evidence>
<dbReference type="NCBIfam" id="TIGR00006">
    <property type="entry name" value="16S rRNA (cytosine(1402)-N(4))-methyltransferase RsmH"/>
    <property type="match status" value="1"/>
</dbReference>
<evidence type="ECO:0000256" key="6">
    <source>
        <dbReference type="HAMAP-Rule" id="MF_01007"/>
    </source>
</evidence>
<reference evidence="8" key="1">
    <citation type="submission" date="2022-06" db="EMBL/GenBank/DDBJ databases">
        <title>Genome sequence of Phormidium yuhuli AB48 isolated from an industrial photobioreactor environment.</title>
        <authorList>
            <person name="Qiu Y."/>
            <person name="Noonan A.J.C."/>
            <person name="Dofher K."/>
            <person name="Koch M."/>
            <person name="Kieft B."/>
            <person name="Lin X."/>
            <person name="Ziels R.M."/>
            <person name="Hallam S.J."/>
        </authorList>
    </citation>
    <scope>NUCLEOTIDE SEQUENCE</scope>
    <source>
        <strain evidence="8">AB48</strain>
    </source>
</reference>
<feature type="binding site" evidence="6">
    <location>
        <position position="94"/>
    </location>
    <ligand>
        <name>S-adenosyl-L-methionine</name>
        <dbReference type="ChEBI" id="CHEBI:59789"/>
    </ligand>
</feature>
<sequence length="300" mass="34156">MSLTEIAQNSRDFNSTPFEHISVLAREVLEYLQVRPGGRYLDATLGAGGHSRLILEAAPETQVVGIDRDEMALETARQNLGEYGDRISFWRGNFAEFPYYEAEFDGIIADLGVSSGQLDVPERGFSFRQEAPLDMRMDCRQSLTAGELINHADERELADIFYHYGEERLSRRIARAIVQQRPFSTTTELAGAIAAVVPRRYRYGRIHPATRVFQGLRIAVNQELESLETWLDRAPDGLVLGGRIGAISFHSLEDRLVKHRWREQERLKVLTKKPICPQDDEREANPRSRSAKLRFAQRQG</sequence>
<feature type="region of interest" description="Disordered" evidence="7">
    <location>
        <begin position="275"/>
        <end position="300"/>
    </location>
</feature>
<dbReference type="InterPro" id="IPR002903">
    <property type="entry name" value="RsmH"/>
</dbReference>
<evidence type="ECO:0000256" key="7">
    <source>
        <dbReference type="SAM" id="MobiDB-lite"/>
    </source>
</evidence>
<dbReference type="Gene3D" id="3.40.50.150">
    <property type="entry name" value="Vaccinia Virus protein VP39"/>
    <property type="match status" value="1"/>
</dbReference>
<protein>
    <recommendedName>
        <fullName evidence="6">Ribosomal RNA small subunit methyltransferase H</fullName>
        <ecNumber evidence="6">2.1.1.199</ecNumber>
    </recommendedName>
    <alternativeName>
        <fullName evidence="6">16S rRNA m(4)C1402 methyltransferase</fullName>
    </alternativeName>
    <alternativeName>
        <fullName evidence="6">rRNA (cytosine-N(4)-)-methyltransferase RsmH</fullName>
    </alternativeName>
</protein>
<dbReference type="EMBL" id="CP098611">
    <property type="protein sequence ID" value="USR93059.1"/>
    <property type="molecule type" value="Genomic_DNA"/>
</dbReference>
<comment type="subcellular location">
    <subcellularLocation>
        <location evidence="6">Cytoplasm</location>
    </subcellularLocation>
</comment>
<dbReference type="GO" id="GO:0008168">
    <property type="term" value="F:methyltransferase activity"/>
    <property type="evidence" value="ECO:0007669"/>
    <property type="project" value="UniProtKB-KW"/>
</dbReference>
<name>A0ABY5AUW4_9CYAN</name>
<comment type="catalytic activity">
    <reaction evidence="6">
        <text>cytidine(1402) in 16S rRNA + S-adenosyl-L-methionine = N(4)-methylcytidine(1402) in 16S rRNA + S-adenosyl-L-homocysteine + H(+)</text>
        <dbReference type="Rhea" id="RHEA:42928"/>
        <dbReference type="Rhea" id="RHEA-COMP:10286"/>
        <dbReference type="Rhea" id="RHEA-COMP:10287"/>
        <dbReference type="ChEBI" id="CHEBI:15378"/>
        <dbReference type="ChEBI" id="CHEBI:57856"/>
        <dbReference type="ChEBI" id="CHEBI:59789"/>
        <dbReference type="ChEBI" id="CHEBI:74506"/>
        <dbReference type="ChEBI" id="CHEBI:82748"/>
        <dbReference type="EC" id="2.1.1.199"/>
    </reaction>
</comment>
<dbReference type="PANTHER" id="PTHR11265">
    <property type="entry name" value="S-ADENOSYL-METHYLTRANSFERASE MRAW"/>
    <property type="match status" value="1"/>
</dbReference>
<dbReference type="PIRSF" id="PIRSF004486">
    <property type="entry name" value="MraW"/>
    <property type="match status" value="1"/>
</dbReference>
<comment type="similarity">
    <text evidence="1 6">Belongs to the methyltransferase superfamily. RsmH family.</text>
</comment>
<evidence type="ECO:0000256" key="1">
    <source>
        <dbReference type="ARBA" id="ARBA00010396"/>
    </source>
</evidence>
<dbReference type="PANTHER" id="PTHR11265:SF0">
    <property type="entry name" value="12S RRNA N4-METHYLCYTIDINE METHYLTRANSFERASE"/>
    <property type="match status" value="1"/>
</dbReference>
<dbReference type="InterPro" id="IPR029063">
    <property type="entry name" value="SAM-dependent_MTases_sf"/>
</dbReference>
<evidence type="ECO:0000256" key="5">
    <source>
        <dbReference type="ARBA" id="ARBA00022691"/>
    </source>
</evidence>
<dbReference type="EC" id="2.1.1.199" evidence="6"/>
<keyword evidence="2 6" id="KW-0698">rRNA processing</keyword>
<dbReference type="InterPro" id="IPR023397">
    <property type="entry name" value="SAM-dep_MeTrfase_MraW_recog"/>
</dbReference>
<keyword evidence="5 6" id="KW-0949">S-adenosyl-L-methionine</keyword>
<organism evidence="8 9">
    <name type="scientific">Phormidium yuhuli AB48</name>
    <dbReference type="NCBI Taxonomy" id="2940671"/>
    <lineage>
        <taxon>Bacteria</taxon>
        <taxon>Bacillati</taxon>
        <taxon>Cyanobacteriota</taxon>
        <taxon>Cyanophyceae</taxon>
        <taxon>Oscillatoriophycideae</taxon>
        <taxon>Oscillatoriales</taxon>
        <taxon>Oscillatoriaceae</taxon>
        <taxon>Phormidium</taxon>
        <taxon>Phormidium yuhuli</taxon>
    </lineage>
</organism>
<feature type="binding site" evidence="6">
    <location>
        <begin position="48"/>
        <end position="50"/>
    </location>
    <ligand>
        <name>S-adenosyl-L-methionine</name>
        <dbReference type="ChEBI" id="CHEBI:59789"/>
    </ligand>
</feature>
<evidence type="ECO:0000256" key="4">
    <source>
        <dbReference type="ARBA" id="ARBA00022679"/>
    </source>
</evidence>
<dbReference type="Gene3D" id="1.10.150.170">
    <property type="entry name" value="Putative methyltransferase TM0872, insert domain"/>
    <property type="match status" value="1"/>
</dbReference>
<feature type="binding site" evidence="6">
    <location>
        <position position="117"/>
    </location>
    <ligand>
        <name>S-adenosyl-L-methionine</name>
        <dbReference type="ChEBI" id="CHEBI:59789"/>
    </ligand>
</feature>
<gene>
    <name evidence="6 8" type="primary">rsmH</name>
    <name evidence="8" type="ORF">NEA10_00330</name>
</gene>
<proteinExistence type="inferred from homology"/>